<keyword evidence="7" id="KW-1185">Reference proteome</keyword>
<keyword evidence="1" id="KW-0479">Metal-binding</keyword>
<gene>
    <name evidence="6" type="ORF">Fcan01_00462</name>
</gene>
<organism evidence="6 7">
    <name type="scientific">Folsomia candida</name>
    <name type="common">Springtail</name>
    <dbReference type="NCBI Taxonomy" id="158441"/>
    <lineage>
        <taxon>Eukaryota</taxon>
        <taxon>Metazoa</taxon>
        <taxon>Ecdysozoa</taxon>
        <taxon>Arthropoda</taxon>
        <taxon>Hexapoda</taxon>
        <taxon>Collembola</taxon>
        <taxon>Entomobryomorpha</taxon>
        <taxon>Isotomoidea</taxon>
        <taxon>Isotomidae</taxon>
        <taxon>Proisotominae</taxon>
        <taxon>Folsomia</taxon>
    </lineage>
</organism>
<evidence type="ECO:0000256" key="1">
    <source>
        <dbReference type="ARBA" id="ARBA00022723"/>
    </source>
</evidence>
<evidence type="ECO:0000256" key="2">
    <source>
        <dbReference type="ARBA" id="ARBA00022771"/>
    </source>
</evidence>
<reference evidence="6 7" key="1">
    <citation type="submission" date="2015-12" db="EMBL/GenBank/DDBJ databases">
        <title>The genome of Folsomia candida.</title>
        <authorList>
            <person name="Faddeeva A."/>
            <person name="Derks M.F."/>
            <person name="Anvar Y."/>
            <person name="Smit S."/>
            <person name="Van Straalen N."/>
            <person name="Roelofs D."/>
        </authorList>
    </citation>
    <scope>NUCLEOTIDE SEQUENCE [LARGE SCALE GENOMIC DNA]</scope>
    <source>
        <strain evidence="6 7">VU population</strain>
        <tissue evidence="6">Whole body</tissue>
    </source>
</reference>
<evidence type="ECO:0000259" key="5">
    <source>
        <dbReference type="Pfam" id="PF04500"/>
    </source>
</evidence>
<dbReference type="InterPro" id="IPR007588">
    <property type="entry name" value="Znf_FLYWCH"/>
</dbReference>
<dbReference type="GO" id="GO:0008270">
    <property type="term" value="F:zinc ion binding"/>
    <property type="evidence" value="ECO:0007669"/>
    <property type="project" value="UniProtKB-KW"/>
</dbReference>
<feature type="region of interest" description="Disordered" evidence="4">
    <location>
        <begin position="150"/>
        <end position="200"/>
    </location>
</feature>
<dbReference type="AlphaFoldDB" id="A0A226EYI6"/>
<dbReference type="Proteomes" id="UP000198287">
    <property type="component" value="Unassembled WGS sequence"/>
</dbReference>
<name>A0A226EYI6_FOLCA</name>
<evidence type="ECO:0000313" key="6">
    <source>
        <dbReference type="EMBL" id="OXA62280.1"/>
    </source>
</evidence>
<protein>
    <recommendedName>
        <fullName evidence="5">FLYWCH-type domain-containing protein</fullName>
    </recommendedName>
</protein>
<comment type="caution">
    <text evidence="6">The sequence shown here is derived from an EMBL/GenBank/DDBJ whole genome shotgun (WGS) entry which is preliminary data.</text>
</comment>
<proteinExistence type="predicted"/>
<dbReference type="Pfam" id="PF04500">
    <property type="entry name" value="FLYWCH"/>
    <property type="match status" value="1"/>
</dbReference>
<keyword evidence="2" id="KW-0863">Zinc-finger</keyword>
<feature type="compositionally biased region" description="Low complexity" evidence="4">
    <location>
        <begin position="177"/>
        <end position="189"/>
    </location>
</feature>
<dbReference type="EMBL" id="LNIX01000001">
    <property type="protein sequence ID" value="OXA62280.1"/>
    <property type="molecule type" value="Genomic_DNA"/>
</dbReference>
<evidence type="ECO:0000256" key="3">
    <source>
        <dbReference type="ARBA" id="ARBA00022833"/>
    </source>
</evidence>
<accession>A0A226EYI6</accession>
<keyword evidence="3" id="KW-0862">Zinc</keyword>
<sequence>MPELDLLSSRISNLERIVVALIKWTDFTWKQFHQQRPDHYDIDEAEILRNYAQENKQCVDLEPPPSSPGKRTLPTKHFPTRPRVDTVTSLRGKPMISMNGFFFHCIANGDISKRRIWTCDQRTKTKCPVRLHSTSEVSDLRLIVEMGVHNHPPDPAAGRVRKIMNPDRSPHDNFAHSSQSSGQLQIQQSPDGGGGSALLQSSTTTFNSSVMYYPIMQS</sequence>
<feature type="domain" description="FLYWCH-type" evidence="5">
    <location>
        <begin position="87"/>
        <end position="151"/>
    </location>
</feature>
<evidence type="ECO:0000313" key="7">
    <source>
        <dbReference type="Proteomes" id="UP000198287"/>
    </source>
</evidence>
<feature type="compositionally biased region" description="Basic and acidic residues" evidence="4">
    <location>
        <begin position="164"/>
        <end position="174"/>
    </location>
</feature>
<evidence type="ECO:0000256" key="4">
    <source>
        <dbReference type="SAM" id="MobiDB-lite"/>
    </source>
</evidence>
<feature type="region of interest" description="Disordered" evidence="4">
    <location>
        <begin position="61"/>
        <end position="81"/>
    </location>
</feature>
<dbReference type="Gene3D" id="2.20.25.240">
    <property type="match status" value="1"/>
</dbReference>